<feature type="transmembrane region" description="Helical" evidence="1">
    <location>
        <begin position="315"/>
        <end position="333"/>
    </location>
</feature>
<reference evidence="2" key="1">
    <citation type="submission" date="2021-01" db="EMBL/GenBank/DDBJ databases">
        <authorList>
            <person name="Li R."/>
            <person name="Bekaert M."/>
        </authorList>
    </citation>
    <scope>NUCLEOTIDE SEQUENCE</scope>
    <source>
        <strain evidence="2">Farmed</strain>
    </source>
</reference>
<evidence type="ECO:0000313" key="2">
    <source>
        <dbReference type="EMBL" id="CAE1272032.1"/>
    </source>
</evidence>
<feature type="transmembrane region" description="Helical" evidence="1">
    <location>
        <begin position="532"/>
        <end position="552"/>
    </location>
</feature>
<keyword evidence="1" id="KW-1133">Transmembrane helix</keyword>
<feature type="transmembrane region" description="Helical" evidence="1">
    <location>
        <begin position="501"/>
        <end position="526"/>
    </location>
</feature>
<feature type="transmembrane region" description="Helical" evidence="1">
    <location>
        <begin position="174"/>
        <end position="191"/>
    </location>
</feature>
<keyword evidence="1" id="KW-0812">Transmembrane</keyword>
<feature type="transmembrane region" description="Helical" evidence="1">
    <location>
        <begin position="564"/>
        <end position="587"/>
    </location>
</feature>
<proteinExistence type="predicted"/>
<feature type="transmembrane region" description="Helical" evidence="1">
    <location>
        <begin position="339"/>
        <end position="360"/>
    </location>
</feature>
<feature type="transmembrane region" description="Helical" evidence="1">
    <location>
        <begin position="706"/>
        <end position="728"/>
    </location>
</feature>
<feature type="transmembrane region" description="Helical" evidence="1">
    <location>
        <begin position="463"/>
        <end position="489"/>
    </location>
</feature>
<feature type="transmembrane region" description="Helical" evidence="1">
    <location>
        <begin position="420"/>
        <end position="443"/>
    </location>
</feature>
<accession>A0A812CH60</accession>
<dbReference type="AlphaFoldDB" id="A0A812CH60"/>
<feature type="transmembrane region" description="Helical" evidence="1">
    <location>
        <begin position="197"/>
        <end position="222"/>
    </location>
</feature>
<feature type="transmembrane region" description="Helical" evidence="1">
    <location>
        <begin position="394"/>
        <end position="413"/>
    </location>
</feature>
<feature type="transmembrane region" description="Helical" evidence="1">
    <location>
        <begin position="367"/>
        <end position="388"/>
    </location>
</feature>
<sequence>MLSFSLFSFTSYLCLYNKHASNFRFLLLFFLTIFSLLVSLFLVIFCVLSPFLVISEFSLSFSSCLQSLSLFFTSCVQSLSLSFSSCLQSLSLSLSRHVCNLSFVVFAISLLSFSRFLQSLSLSFSSCLQSLSLSFSSCLQSLSLSFSSCLQSLSLSLCLQSLSLSFSSCLQSLSLSRFLVVFAISLSLSLSRRVCNLSLSLFLVVVAISLSFSSFLHSLSLFLSLPCTFYLSQFIFYLSFSLSPPPLLALPFSLLLSPRFALPFFAPIYYNICLISLLYYSSIHLSLSLSLSFYRSLCCQPFYISPRISYTDFSFLFLLAAFPENICHFLFITPVCLNHVLILCPISFSFFQILILIYFLDCLSFSFTFSYLTLLFYIILLSYVYSLLSVLSVSQFLISFCFFPFSFSLSLFVRPFSLCLSVSLSLSLLVCLLSLSLCLSVLASCLFGRPLSLSFFHFHSLTFVLPLCLFLSFCCHFLSVSHFAFSLFLSVKCRFLSLPSLLPLLPPPFSAFIPFSLNRCLMMYFLSSSFVIFFYFNITFIFILFFLLPYVSPNYHYLSFLRSSCYYFSICFSSILFLFLVLFPRFYAKGSIFSKLPFSVLSFFRYQPNPNHLHPHHPSTSRGRNINYWKTNHPYLKKDIFYFSFSLTLFLCPPFSHRRLSAHPAPSLSSLCTPGSLIVVSLYTRFQNPRCISVHPAPSSSSICPSRTVVVVVPLSTSLVVIVSLFTLTPHRYHRLFRALPCHRSFSPWLPRHRCRLSLPSVPNLLYKKVKRTRIYI</sequence>
<feature type="transmembrane region" description="Helical" evidence="1">
    <location>
        <begin position="640"/>
        <end position="656"/>
    </location>
</feature>
<feature type="transmembrane region" description="Helical" evidence="1">
    <location>
        <begin position="25"/>
        <end position="53"/>
    </location>
</feature>
<feature type="transmembrane region" description="Helical" evidence="1">
    <location>
        <begin position="268"/>
        <end position="294"/>
    </location>
</feature>
<comment type="caution">
    <text evidence="2">The sequence shown here is derived from an EMBL/GenBank/DDBJ whole genome shotgun (WGS) entry which is preliminary data.</text>
</comment>
<dbReference type="EMBL" id="CAHIKZ030001669">
    <property type="protein sequence ID" value="CAE1272032.1"/>
    <property type="molecule type" value="Genomic_DNA"/>
</dbReference>
<organism evidence="2 3">
    <name type="scientific">Acanthosepion pharaonis</name>
    <name type="common">Pharaoh cuttlefish</name>
    <name type="synonym">Sepia pharaonis</name>
    <dbReference type="NCBI Taxonomy" id="158019"/>
    <lineage>
        <taxon>Eukaryota</taxon>
        <taxon>Metazoa</taxon>
        <taxon>Spiralia</taxon>
        <taxon>Lophotrochozoa</taxon>
        <taxon>Mollusca</taxon>
        <taxon>Cephalopoda</taxon>
        <taxon>Coleoidea</taxon>
        <taxon>Decapodiformes</taxon>
        <taxon>Sepiida</taxon>
        <taxon>Sepiina</taxon>
        <taxon>Sepiidae</taxon>
        <taxon>Acanthosepion</taxon>
    </lineage>
</organism>
<dbReference type="Proteomes" id="UP000597762">
    <property type="component" value="Unassembled WGS sequence"/>
</dbReference>
<evidence type="ECO:0000256" key="1">
    <source>
        <dbReference type="SAM" id="Phobius"/>
    </source>
</evidence>
<gene>
    <name evidence="2" type="ORF">SPHA_37508</name>
</gene>
<keyword evidence="1" id="KW-0472">Membrane</keyword>
<keyword evidence="3" id="KW-1185">Reference proteome</keyword>
<evidence type="ECO:0000313" key="3">
    <source>
        <dbReference type="Proteomes" id="UP000597762"/>
    </source>
</evidence>
<feature type="transmembrane region" description="Helical" evidence="1">
    <location>
        <begin position="99"/>
        <end position="122"/>
    </location>
</feature>
<name>A0A812CH60_ACAPH</name>
<protein>
    <submittedName>
        <fullName evidence="2">Uncharacterized protein</fullName>
    </submittedName>
</protein>
<feature type="transmembrane region" description="Helical" evidence="1">
    <location>
        <begin position="234"/>
        <end position="256"/>
    </location>
</feature>